<dbReference type="EMBL" id="BJXC01000032">
    <property type="protein sequence ID" value="GEM53489.1"/>
    <property type="molecule type" value="Genomic_DNA"/>
</dbReference>
<dbReference type="Proteomes" id="UP000321245">
    <property type="component" value="Unassembled WGS sequence"/>
</dbReference>
<dbReference type="InterPro" id="IPR012338">
    <property type="entry name" value="Beta-lactam/transpept-like"/>
</dbReference>
<dbReference type="Pfam" id="PF00144">
    <property type="entry name" value="Beta-lactamase"/>
    <property type="match status" value="1"/>
</dbReference>
<dbReference type="Gene3D" id="3.40.710.10">
    <property type="entry name" value="DD-peptidase/beta-lactamase superfamily"/>
    <property type="match status" value="1"/>
</dbReference>
<dbReference type="STRING" id="1218108.GCA_000382425_02664"/>
<dbReference type="PANTHER" id="PTHR46825">
    <property type="entry name" value="D-ALANYL-D-ALANINE-CARBOXYPEPTIDASE/ENDOPEPTIDASE AMPH"/>
    <property type="match status" value="1"/>
</dbReference>
<reference evidence="2 3" key="1">
    <citation type="submission" date="2019-07" db="EMBL/GenBank/DDBJ databases">
        <title>Whole genome shotgun sequence of Empedobacter brevis NBRC 14943.</title>
        <authorList>
            <person name="Hosoyama A."/>
            <person name="Uohara A."/>
            <person name="Ohji S."/>
            <person name="Ichikawa N."/>
        </authorList>
    </citation>
    <scope>NUCLEOTIDE SEQUENCE [LARGE SCALE GENOMIC DNA]</scope>
    <source>
        <strain evidence="2 3">NBRC 14943</strain>
    </source>
</reference>
<name>A0A511NL10_9FLAO</name>
<protein>
    <submittedName>
        <fullName evidence="2">Serine-type D-Ala-D-Ala carboxypeptidase</fullName>
    </submittedName>
</protein>
<evidence type="ECO:0000313" key="2">
    <source>
        <dbReference type="EMBL" id="GEM53489.1"/>
    </source>
</evidence>
<dbReference type="AlphaFoldDB" id="A0A511NL10"/>
<evidence type="ECO:0000259" key="1">
    <source>
        <dbReference type="Pfam" id="PF00144"/>
    </source>
</evidence>
<dbReference type="RefSeq" id="WP_019976139.1">
    <property type="nucleotide sequence ID" value="NZ_BJXC01000032.1"/>
</dbReference>
<dbReference type="OrthoDB" id="846150at2"/>
<keyword evidence="2" id="KW-0121">Carboxypeptidase</keyword>
<dbReference type="GO" id="GO:0004180">
    <property type="term" value="F:carboxypeptidase activity"/>
    <property type="evidence" value="ECO:0007669"/>
    <property type="project" value="UniProtKB-KW"/>
</dbReference>
<dbReference type="PROSITE" id="PS51257">
    <property type="entry name" value="PROKAR_LIPOPROTEIN"/>
    <property type="match status" value="1"/>
</dbReference>
<dbReference type="InterPro" id="IPR001466">
    <property type="entry name" value="Beta-lactam-related"/>
</dbReference>
<dbReference type="InterPro" id="IPR050491">
    <property type="entry name" value="AmpC-like"/>
</dbReference>
<dbReference type="GeneID" id="84650767"/>
<evidence type="ECO:0000313" key="3">
    <source>
        <dbReference type="Proteomes" id="UP000321245"/>
    </source>
</evidence>
<accession>A0A511NL10</accession>
<gene>
    <name evidence="2" type="ORF">EB1_32790</name>
</gene>
<sequence>MKYKLLILISSTLLFSCQSVQKIEKDHSTIDHILTQNLELAYKKDAIKGFSVSIVNKKGLMYDNGFGYSTIGQDNLYTSHTTQNIASISKTLIAISLLKAQELGKLNINDPINDYLPFKIINPNHPEVPILIKHLAYHTSSITDLDEIYAKSYVLTKDKHDENEGVYNYFNKPETAIPLQDFIQNSLTESGIWYQKKTFLNTKPGEKRDYSNIGAALCALVIEAATGQDYRSFTRNYILKPLKMNDSGWMAADIDTKKRSRLFANKEKMIAEYSLITYADGGFLTSSHDLGLFLSELINGNDGNGKLLRKKSYKKLFEKQKFTENGKTEHYGIFIEFRDDFLTVKNNMIGHNGSDPGVFTAMYFNPTTKIGKIVLVNTDTDFTDEVWPEIEDIWKTLSNYENEIQK</sequence>
<feature type="domain" description="Beta-lactamase-related" evidence="1">
    <location>
        <begin position="43"/>
        <end position="381"/>
    </location>
</feature>
<keyword evidence="2" id="KW-0378">Hydrolase</keyword>
<keyword evidence="2" id="KW-0645">Protease</keyword>
<dbReference type="SUPFAM" id="SSF56601">
    <property type="entry name" value="beta-lactamase/transpeptidase-like"/>
    <property type="match status" value="1"/>
</dbReference>
<dbReference type="PANTHER" id="PTHR46825:SF9">
    <property type="entry name" value="BETA-LACTAMASE-RELATED DOMAIN-CONTAINING PROTEIN"/>
    <property type="match status" value="1"/>
</dbReference>
<organism evidence="2 3">
    <name type="scientific">Empedobacter brevis NBRC 14943 = ATCC 43319</name>
    <dbReference type="NCBI Taxonomy" id="1218108"/>
    <lineage>
        <taxon>Bacteria</taxon>
        <taxon>Pseudomonadati</taxon>
        <taxon>Bacteroidota</taxon>
        <taxon>Flavobacteriia</taxon>
        <taxon>Flavobacteriales</taxon>
        <taxon>Weeksellaceae</taxon>
        <taxon>Empedobacter</taxon>
    </lineage>
</organism>
<comment type="caution">
    <text evidence="2">The sequence shown here is derived from an EMBL/GenBank/DDBJ whole genome shotgun (WGS) entry which is preliminary data.</text>
</comment>
<proteinExistence type="predicted"/>
<keyword evidence="3" id="KW-1185">Reference proteome</keyword>